<keyword evidence="2" id="KW-1185">Reference proteome</keyword>
<dbReference type="RefSeq" id="WP_191734053.1">
    <property type="nucleotide sequence ID" value="NZ_JACSPR010000008.1"/>
</dbReference>
<accession>A0A8I0HQX6</accession>
<dbReference type="Proteomes" id="UP000650224">
    <property type="component" value="Unassembled WGS sequence"/>
</dbReference>
<protein>
    <submittedName>
        <fullName evidence="1">Uncharacterized protein</fullName>
    </submittedName>
</protein>
<evidence type="ECO:0000313" key="2">
    <source>
        <dbReference type="Proteomes" id="UP000650224"/>
    </source>
</evidence>
<evidence type="ECO:0000313" key="1">
    <source>
        <dbReference type="EMBL" id="MBD8030802.1"/>
    </source>
</evidence>
<organism evidence="1 2">
    <name type="scientific">Corynebacterium gallinarum</name>
    <dbReference type="NCBI Taxonomy" id="2762214"/>
    <lineage>
        <taxon>Bacteria</taxon>
        <taxon>Bacillati</taxon>
        <taxon>Actinomycetota</taxon>
        <taxon>Actinomycetes</taxon>
        <taxon>Mycobacteriales</taxon>
        <taxon>Corynebacteriaceae</taxon>
        <taxon>Corynebacterium</taxon>
    </lineage>
</organism>
<comment type="caution">
    <text evidence="1">The sequence shown here is derived from an EMBL/GenBank/DDBJ whole genome shotgun (WGS) entry which is preliminary data.</text>
</comment>
<name>A0A8I0HQX6_9CORY</name>
<sequence>MAANDKTPAENQADLLNFRLELMHENLIGIQAILQSFLGIKELLEAIADSSLVSLNEKQLDYLKLVTENRHIKDSVDDLIQSIKSEGKQ</sequence>
<dbReference type="EMBL" id="JACSPR010000008">
    <property type="protein sequence ID" value="MBD8030802.1"/>
    <property type="molecule type" value="Genomic_DNA"/>
</dbReference>
<proteinExistence type="predicted"/>
<reference evidence="1 2" key="1">
    <citation type="submission" date="2020-08" db="EMBL/GenBank/DDBJ databases">
        <title>A Genomic Blueprint of the Chicken Gut Microbiome.</title>
        <authorList>
            <person name="Gilroy R."/>
            <person name="Ravi A."/>
            <person name="Getino M."/>
            <person name="Pursley I."/>
            <person name="Horton D.L."/>
            <person name="Alikhan N.-F."/>
            <person name="Baker D."/>
            <person name="Gharbi K."/>
            <person name="Hall N."/>
            <person name="Watson M."/>
            <person name="Adriaenssens E.M."/>
            <person name="Foster-Nyarko E."/>
            <person name="Jarju S."/>
            <person name="Secka A."/>
            <person name="Antonio M."/>
            <person name="Oren A."/>
            <person name="Chaudhuri R."/>
            <person name="La Ragione R.M."/>
            <person name="Hildebrand F."/>
            <person name="Pallen M.J."/>
        </authorList>
    </citation>
    <scope>NUCLEOTIDE SEQUENCE [LARGE SCALE GENOMIC DNA]</scope>
    <source>
        <strain evidence="1 2">Sa1YVA5</strain>
    </source>
</reference>
<gene>
    <name evidence="1" type="ORF">H9627_10805</name>
</gene>
<dbReference type="AlphaFoldDB" id="A0A8I0HQX6"/>